<dbReference type="GO" id="GO:0006508">
    <property type="term" value="P:proteolysis"/>
    <property type="evidence" value="ECO:0007669"/>
    <property type="project" value="UniProtKB-KW"/>
</dbReference>
<dbReference type="EMBL" id="LS991952">
    <property type="protein sequence ID" value="SYV93979.1"/>
    <property type="molecule type" value="Genomic_DNA"/>
</dbReference>
<dbReference type="Pfam" id="PF01136">
    <property type="entry name" value="Peptidase_U32"/>
    <property type="match status" value="1"/>
</dbReference>
<name>A0A3B0PBN1_MYCGL</name>
<protein>
    <submittedName>
        <fullName evidence="1">Putative protease</fullName>
    </submittedName>
</protein>
<dbReference type="PROSITE" id="PS01276">
    <property type="entry name" value="PEPTIDASE_U32"/>
    <property type="match status" value="1"/>
</dbReference>
<feature type="non-terminal residue" evidence="1">
    <location>
        <position position="39"/>
    </location>
</feature>
<evidence type="ECO:0000313" key="1">
    <source>
        <dbReference type="EMBL" id="SYV93979.1"/>
    </source>
</evidence>
<evidence type="ECO:0000313" key="2">
    <source>
        <dbReference type="Proteomes" id="UP000260136"/>
    </source>
</evidence>
<dbReference type="Proteomes" id="UP000260136">
    <property type="component" value="Chromosome"/>
</dbReference>
<reference evidence="2" key="1">
    <citation type="submission" date="2018-06" db="EMBL/GenBank/DDBJ databases">
        <authorList>
            <consortium name="Pathogen Informatics"/>
        </authorList>
    </citation>
    <scope>NUCLEOTIDE SEQUENCE [LARGE SCALE GENOMIC DNA]</scope>
    <source>
        <strain evidence="2">NCTC10115</strain>
    </source>
</reference>
<accession>A0A3B0PBN1</accession>
<keyword evidence="1" id="KW-0645">Protease</keyword>
<organism evidence="1 2">
    <name type="scientific">Mycoplasmoides gallisepticum</name>
    <name type="common">Mycoplasma gallisepticum</name>
    <dbReference type="NCBI Taxonomy" id="2096"/>
    <lineage>
        <taxon>Bacteria</taxon>
        <taxon>Bacillati</taxon>
        <taxon>Mycoplasmatota</taxon>
        <taxon>Mycoplasmoidales</taxon>
        <taxon>Mycoplasmoidaceae</taxon>
        <taxon>Mycoplasmoides</taxon>
    </lineage>
</organism>
<gene>
    <name evidence="1" type="ORF">NCTC10115_00270</name>
</gene>
<sequence length="39" mass="4507">MDELSLLMPKVKDKVEIEYFIHGAVCIAFSGRCMMSNNW</sequence>
<keyword evidence="1" id="KW-0378">Hydrolase</keyword>
<dbReference type="GO" id="GO:0008233">
    <property type="term" value="F:peptidase activity"/>
    <property type="evidence" value="ECO:0007669"/>
    <property type="project" value="UniProtKB-KW"/>
</dbReference>
<dbReference type="AlphaFoldDB" id="A0A3B0PBN1"/>
<proteinExistence type="predicted"/>
<dbReference type="InterPro" id="IPR001539">
    <property type="entry name" value="Peptidase_U32"/>
</dbReference>